<accession>A0A068NNR1</accession>
<dbReference type="OrthoDB" id="9798096at2"/>
<dbReference type="RefSeq" id="WP_025226213.1">
    <property type="nucleotide sequence ID" value="NZ_CP007139.1"/>
</dbReference>
<evidence type="ECO:0000313" key="1">
    <source>
        <dbReference type="EMBL" id="AIE85198.1"/>
    </source>
</evidence>
<dbReference type="STRING" id="661478.OP10G_1830"/>
<dbReference type="eggNOG" id="ENOG502ZX5H">
    <property type="taxonomic scope" value="Bacteria"/>
</dbReference>
<dbReference type="AlphaFoldDB" id="A0A068NNR1"/>
<protein>
    <submittedName>
        <fullName evidence="1">Uncharacterized protein</fullName>
    </submittedName>
</protein>
<reference evidence="1 2" key="1">
    <citation type="journal article" date="2014" name="PLoS ONE">
        <title>The first complete genome sequence of the class fimbriimonadia in the phylum armatimonadetes.</title>
        <authorList>
            <person name="Hu Z.Y."/>
            <person name="Wang Y.Z."/>
            <person name="Im W.T."/>
            <person name="Wang S.Y."/>
            <person name="Zhao G.P."/>
            <person name="Zheng H.J."/>
            <person name="Quan Z.X."/>
        </authorList>
    </citation>
    <scope>NUCLEOTIDE SEQUENCE [LARGE SCALE GENOMIC DNA]</scope>
    <source>
        <strain evidence="1">Gsoil 348</strain>
    </source>
</reference>
<dbReference type="Proteomes" id="UP000027982">
    <property type="component" value="Chromosome"/>
</dbReference>
<dbReference type="KEGG" id="fgi:OP10G_1830"/>
<keyword evidence="2" id="KW-1185">Reference proteome</keyword>
<name>A0A068NNR1_FIMGI</name>
<proteinExistence type="predicted"/>
<dbReference type="EMBL" id="CP007139">
    <property type="protein sequence ID" value="AIE85198.1"/>
    <property type="molecule type" value="Genomic_DNA"/>
</dbReference>
<gene>
    <name evidence="1" type="ORF">OP10G_1830</name>
</gene>
<dbReference type="HOGENOM" id="CLU_149134_0_0_0"/>
<evidence type="ECO:0000313" key="2">
    <source>
        <dbReference type="Proteomes" id="UP000027982"/>
    </source>
</evidence>
<organism evidence="1 2">
    <name type="scientific">Fimbriimonas ginsengisoli Gsoil 348</name>
    <dbReference type="NCBI Taxonomy" id="661478"/>
    <lineage>
        <taxon>Bacteria</taxon>
        <taxon>Bacillati</taxon>
        <taxon>Armatimonadota</taxon>
        <taxon>Fimbriimonadia</taxon>
        <taxon>Fimbriimonadales</taxon>
        <taxon>Fimbriimonadaceae</taxon>
        <taxon>Fimbriimonas</taxon>
    </lineage>
</organism>
<sequence length="140" mass="14855">MKGKRTLLVVGVLAISAIGATQVKEILKVLGVGAAVKQFGPEINRSINKLTSHKDSFATTTKVVPIISAGIDSRKAIGAAQVMGPRDKVDQVQAVAQLDQDIFGREIKIRAMIPISSKEVVQDIKRVEGVGVSGIVDLKL</sequence>